<evidence type="ECO:0000259" key="4">
    <source>
        <dbReference type="PROSITE" id="PS51721"/>
    </source>
</evidence>
<dbReference type="NCBIfam" id="TIGR00157">
    <property type="entry name" value="ribosome small subunit-dependent GTPase A"/>
    <property type="match status" value="1"/>
</dbReference>
<dbReference type="InterPro" id="IPR004881">
    <property type="entry name" value="Ribosome_biogen_GTPase_RsgA"/>
</dbReference>
<dbReference type="InterPro" id="IPR027417">
    <property type="entry name" value="P-loop_NTPase"/>
</dbReference>
<dbReference type="Proteomes" id="UP000677054">
    <property type="component" value="Unassembled WGS sequence"/>
</dbReference>
<evidence type="ECO:0000256" key="1">
    <source>
        <dbReference type="ARBA" id="ARBA00022741"/>
    </source>
</evidence>
<dbReference type="EMBL" id="LR912698">
    <property type="protein sequence ID" value="CAD7254834.1"/>
    <property type="molecule type" value="Genomic_DNA"/>
</dbReference>
<dbReference type="Pfam" id="PF03193">
    <property type="entry name" value="RsgA_GTPase"/>
    <property type="match status" value="1"/>
</dbReference>
<dbReference type="AlphaFoldDB" id="A0A7R9FU18"/>
<keyword evidence="1" id="KW-0547">Nucleotide-binding</keyword>
<dbReference type="PROSITE" id="PS51721">
    <property type="entry name" value="G_CP"/>
    <property type="match status" value="1"/>
</dbReference>
<evidence type="ECO:0000259" key="3">
    <source>
        <dbReference type="PROSITE" id="PS50936"/>
    </source>
</evidence>
<feature type="domain" description="CP-type G" evidence="4">
    <location>
        <begin position="54"/>
        <end position="215"/>
    </location>
</feature>
<feature type="domain" description="EngC GTPase" evidence="3">
    <location>
        <begin position="63"/>
        <end position="213"/>
    </location>
</feature>
<organism evidence="5">
    <name type="scientific">Darwinula stevensoni</name>
    <dbReference type="NCBI Taxonomy" id="69355"/>
    <lineage>
        <taxon>Eukaryota</taxon>
        <taxon>Metazoa</taxon>
        <taxon>Ecdysozoa</taxon>
        <taxon>Arthropoda</taxon>
        <taxon>Crustacea</taxon>
        <taxon>Oligostraca</taxon>
        <taxon>Ostracoda</taxon>
        <taxon>Podocopa</taxon>
        <taxon>Podocopida</taxon>
        <taxon>Darwinulocopina</taxon>
        <taxon>Darwinuloidea</taxon>
        <taxon>Darwinulidae</taxon>
        <taxon>Darwinula</taxon>
    </lineage>
</organism>
<dbReference type="Gene3D" id="3.40.50.720">
    <property type="entry name" value="NAD(P)-binding Rossmann-like Domain"/>
    <property type="match status" value="1"/>
</dbReference>
<dbReference type="PROSITE" id="PS50936">
    <property type="entry name" value="ENGC_GTPASE"/>
    <property type="match status" value="1"/>
</dbReference>
<evidence type="ECO:0000313" key="6">
    <source>
        <dbReference type="Proteomes" id="UP000677054"/>
    </source>
</evidence>
<dbReference type="CDD" id="cd01854">
    <property type="entry name" value="YjeQ_EngC"/>
    <property type="match status" value="1"/>
</dbReference>
<dbReference type="GO" id="GO:0005525">
    <property type="term" value="F:GTP binding"/>
    <property type="evidence" value="ECO:0007669"/>
    <property type="project" value="UniProtKB-KW"/>
</dbReference>
<dbReference type="InterPro" id="IPR002347">
    <property type="entry name" value="SDR_fam"/>
</dbReference>
<evidence type="ECO:0008006" key="7">
    <source>
        <dbReference type="Google" id="ProtNLM"/>
    </source>
</evidence>
<dbReference type="SUPFAM" id="SSF52540">
    <property type="entry name" value="P-loop containing nucleoside triphosphate hydrolases"/>
    <property type="match status" value="1"/>
</dbReference>
<dbReference type="PANTHER" id="PTHR32120:SF11">
    <property type="entry name" value="SMALL RIBOSOMAL SUBUNIT BIOGENESIS GTPASE RSGA 1, MITOCHONDRIAL-RELATED"/>
    <property type="match status" value="1"/>
</dbReference>
<accession>A0A7R9FU18</accession>
<dbReference type="EMBL" id="CAJPEV010013180">
    <property type="protein sequence ID" value="CAG0906691.1"/>
    <property type="molecule type" value="Genomic_DNA"/>
</dbReference>
<keyword evidence="6" id="KW-1185">Reference proteome</keyword>
<feature type="non-terminal residue" evidence="5">
    <location>
        <position position="423"/>
    </location>
</feature>
<dbReference type="InterPro" id="IPR030378">
    <property type="entry name" value="G_CP_dom"/>
</dbReference>
<keyword evidence="2" id="KW-0342">GTP-binding</keyword>
<dbReference type="Pfam" id="PF00106">
    <property type="entry name" value="adh_short"/>
    <property type="match status" value="1"/>
</dbReference>
<dbReference type="GO" id="GO:0003924">
    <property type="term" value="F:GTPase activity"/>
    <property type="evidence" value="ECO:0007669"/>
    <property type="project" value="InterPro"/>
</dbReference>
<dbReference type="OrthoDB" id="1933717at2759"/>
<gene>
    <name evidence="5" type="ORF">DSTB1V02_LOCUS14580</name>
</gene>
<dbReference type="PANTHER" id="PTHR32120">
    <property type="entry name" value="SMALL RIBOSOMAL SUBUNIT BIOGENESIS GTPASE RSGA"/>
    <property type="match status" value="1"/>
</dbReference>
<dbReference type="SUPFAM" id="SSF51735">
    <property type="entry name" value="NAD(P)-binding Rossmann-fold domains"/>
    <property type="match status" value="1"/>
</dbReference>
<protein>
    <recommendedName>
        <fullName evidence="7">Ribosome small subunit-dependent GTPase A</fullName>
    </recommendedName>
</protein>
<evidence type="ECO:0000313" key="5">
    <source>
        <dbReference type="EMBL" id="CAD7254834.1"/>
    </source>
</evidence>
<name>A0A7R9FU18_9CRUS</name>
<reference evidence="5" key="1">
    <citation type="submission" date="2020-11" db="EMBL/GenBank/DDBJ databases">
        <authorList>
            <person name="Tran Van P."/>
        </authorList>
    </citation>
    <scope>NUCLEOTIDE SEQUENCE</scope>
</reference>
<feature type="non-terminal residue" evidence="5">
    <location>
        <position position="1"/>
    </location>
</feature>
<sequence length="423" mass="46891">IKGKFKLDKTISSTNPIAVGDIVTIQLEDIEEKTGMIVGIDKRKNYLVRSSPHSKHLIHIVASNLDQSLIIATLKDPKTSLGFIDRFLVTCEAYRIPAVIIFNKSDLLEEEDLEYYEYVKKIYTDIGYEVLLISVEKDKGMESFNALLKDKVSLVTGHSGVGKSTLVNKIIPDKDIFTQEVSEWSGKGMHTTTFAEMHDLNDGGQLIDTPGIRELGVVSISKAELSGYFPEIKKELVNCKYNNCLHFNEPGCAVKEAVKNGSISEERYVSYAKIYESIEDKIILITGATSGIGKALAIQLLSYGAKVAVCGRNADNLLLMSTEINDKHLITIQADVSKEEDCKNFINKSLNAFQTIDILINNAGISMRALFQDVDLNVLRQSMDINYWGTVYCTKYALPHILKTKGSILGISSIAGYKGLPCR</sequence>
<dbReference type="HAMAP" id="MF_01820">
    <property type="entry name" value="GTPase_RsgA"/>
    <property type="match status" value="1"/>
</dbReference>
<dbReference type="Gene3D" id="1.10.40.50">
    <property type="entry name" value="Probable gtpase engc, domain 3"/>
    <property type="match status" value="1"/>
</dbReference>
<dbReference type="Gene3D" id="3.40.50.300">
    <property type="entry name" value="P-loop containing nucleotide triphosphate hydrolases"/>
    <property type="match status" value="1"/>
</dbReference>
<dbReference type="PRINTS" id="PR00081">
    <property type="entry name" value="GDHRDH"/>
</dbReference>
<dbReference type="InterPro" id="IPR010914">
    <property type="entry name" value="RsgA_GTPase_dom"/>
</dbReference>
<evidence type="ECO:0000256" key="2">
    <source>
        <dbReference type="ARBA" id="ARBA00023134"/>
    </source>
</evidence>
<proteinExistence type="inferred from homology"/>
<dbReference type="InterPro" id="IPR036291">
    <property type="entry name" value="NAD(P)-bd_dom_sf"/>
</dbReference>